<dbReference type="PANTHER" id="PTHR11365:SF2">
    <property type="entry name" value="5-OXOPROLINASE"/>
    <property type="match status" value="1"/>
</dbReference>
<dbReference type="Gene3D" id="3.30.420.40">
    <property type="match status" value="1"/>
</dbReference>
<dbReference type="GO" id="GO:0017168">
    <property type="term" value="F:5-oxoprolinase (ATP-hydrolyzing) activity"/>
    <property type="evidence" value="ECO:0007669"/>
    <property type="project" value="TreeGrafter"/>
</dbReference>
<proteinExistence type="predicted"/>
<dbReference type="InterPro" id="IPR008040">
    <property type="entry name" value="Hydant_A_N"/>
</dbReference>
<dbReference type="InterPro" id="IPR043129">
    <property type="entry name" value="ATPase_NBD"/>
</dbReference>
<dbReference type="GO" id="GO:0005829">
    <property type="term" value="C:cytosol"/>
    <property type="evidence" value="ECO:0007669"/>
    <property type="project" value="TreeGrafter"/>
</dbReference>
<dbReference type="Proteomes" id="UP000256845">
    <property type="component" value="Unassembled WGS sequence"/>
</dbReference>
<dbReference type="SUPFAM" id="SSF53067">
    <property type="entry name" value="Actin-like ATPase domain"/>
    <property type="match status" value="1"/>
</dbReference>
<comment type="caution">
    <text evidence="3">The sequence shown here is derived from an EMBL/GenBank/DDBJ whole genome shotgun (WGS) entry which is preliminary data.</text>
</comment>
<evidence type="ECO:0000259" key="2">
    <source>
        <dbReference type="Pfam" id="PF05378"/>
    </source>
</evidence>
<protein>
    <submittedName>
        <fullName evidence="3">N-methylhydantoinase A/oxoprolinase/acetone carboxylase beta subunit</fullName>
    </submittedName>
</protein>
<reference evidence="3 4" key="1">
    <citation type="submission" date="2018-07" db="EMBL/GenBank/DDBJ databases">
        <title>Genomic Encyclopedia of Type Strains, Phase III (KMG-III): the genomes of soil and plant-associated and newly described type strains.</title>
        <authorList>
            <person name="Whitman W."/>
        </authorList>
    </citation>
    <scope>NUCLEOTIDE SEQUENCE [LARGE SCALE GENOMIC DNA]</scope>
    <source>
        <strain evidence="3 4">CECT 8488</strain>
    </source>
</reference>
<dbReference type="GO" id="GO:0006749">
    <property type="term" value="P:glutathione metabolic process"/>
    <property type="evidence" value="ECO:0007669"/>
    <property type="project" value="TreeGrafter"/>
</dbReference>
<gene>
    <name evidence="3" type="ORF">DFP90_106195</name>
</gene>
<dbReference type="EMBL" id="QRDW01000006">
    <property type="protein sequence ID" value="RED49217.1"/>
    <property type="molecule type" value="Genomic_DNA"/>
</dbReference>
<dbReference type="InterPro" id="IPR045079">
    <property type="entry name" value="Oxoprolinase-like"/>
</dbReference>
<dbReference type="PANTHER" id="PTHR11365">
    <property type="entry name" value="5-OXOPROLINASE RELATED"/>
    <property type="match status" value="1"/>
</dbReference>
<keyword evidence="4" id="KW-1185">Reference proteome</keyword>
<evidence type="ECO:0000313" key="4">
    <source>
        <dbReference type="Proteomes" id="UP000256845"/>
    </source>
</evidence>
<accession>A0A3D9HI97</accession>
<dbReference type="AlphaFoldDB" id="A0A3D9HI97"/>
<dbReference type="RefSeq" id="WP_115937412.1">
    <property type="nucleotide sequence ID" value="NZ_QRDW01000006.1"/>
</dbReference>
<dbReference type="Pfam" id="PF01968">
    <property type="entry name" value="Hydantoinase_A"/>
    <property type="match status" value="1"/>
</dbReference>
<organism evidence="3 4">
    <name type="scientific">Aestuariispira insulae</name>
    <dbReference type="NCBI Taxonomy" id="1461337"/>
    <lineage>
        <taxon>Bacteria</taxon>
        <taxon>Pseudomonadati</taxon>
        <taxon>Pseudomonadota</taxon>
        <taxon>Alphaproteobacteria</taxon>
        <taxon>Rhodospirillales</taxon>
        <taxon>Kiloniellaceae</taxon>
        <taxon>Aestuariispira</taxon>
    </lineage>
</organism>
<name>A0A3D9HI97_9PROT</name>
<evidence type="ECO:0000313" key="3">
    <source>
        <dbReference type="EMBL" id="RED49217.1"/>
    </source>
</evidence>
<sequence>MSILLGIDTGGTYTDAVLFDEEKGVLQASKSLTTKNRLSDGLHAAAKQVLADQPELDPKDIKLISISTTLATNAIVEDHGGSVGLILIGQPAATLERAGLKTVMGTDPVIFLKGGHSAQGDEKEPLDIEHARAVIREQAKKVSAFAVAGYFAVRNPSHEKQIRDLIREECGLPVTCSYELSNALDAPRRALTAVLNARLVPLIQQLILAVREFQAELDLDCPLMVVKGDGSLISADTALRRPVETILSGPAASVIGAQFLAGEKDVLISDMGGTTTDIALLQDGQPVLNSNGATVNGHRTMVAAVEVHTVGLGGDSEIRIDDEKELTVGPRRVVPLSLLAKEYGHVIPTLEEQLKRGWHKTYDGMFAMRLREIPEEAREKYSWRELAIWDQLEKGPVSLEELLGRQSPEQPLRRLVDKGLAIISGFTPSDASHVLGLQDSWNRQAAELGAAIWAKRERRPNQPCAENAEDFAAQVRNLVIVRTAEALVDSMLDETFGQMVDQGQGLAKKMIRMALSGTEKANKIGMALTLGHPLIGIGAPAATYYADVAKRLNTKFISPDFAHVSNAVGAVAGGVSQKAEVLITAPEDQFFRVHGFGENIDFPALEEAVEKATALARERAEKLAIDAGADDIHISVTEDRREATGPGGRAIFIESRLTATAMGRPQLAE</sequence>
<evidence type="ECO:0000259" key="1">
    <source>
        <dbReference type="Pfam" id="PF01968"/>
    </source>
</evidence>
<dbReference type="Pfam" id="PF05378">
    <property type="entry name" value="Hydant_A_N"/>
    <property type="match status" value="1"/>
</dbReference>
<dbReference type="OrthoDB" id="9814788at2"/>
<dbReference type="InterPro" id="IPR002821">
    <property type="entry name" value="Hydantoinase_A"/>
</dbReference>
<feature type="domain" description="Hydantoinase/oxoprolinase N-terminal" evidence="2">
    <location>
        <begin position="5"/>
        <end position="170"/>
    </location>
</feature>
<feature type="domain" description="Hydantoinase A/oxoprolinase" evidence="1">
    <location>
        <begin position="189"/>
        <end position="331"/>
    </location>
</feature>